<evidence type="ECO:0000313" key="1">
    <source>
        <dbReference type="EMBL" id="SMC85224.1"/>
    </source>
</evidence>
<proteinExistence type="predicted"/>
<dbReference type="AlphaFoldDB" id="A0A1W2CJS0"/>
<name>A0A1W2CJS0_KIBAR</name>
<organism evidence="1 2">
    <name type="scientific">Kibdelosporangium aridum</name>
    <dbReference type="NCBI Taxonomy" id="2030"/>
    <lineage>
        <taxon>Bacteria</taxon>
        <taxon>Bacillati</taxon>
        <taxon>Actinomycetota</taxon>
        <taxon>Actinomycetes</taxon>
        <taxon>Pseudonocardiales</taxon>
        <taxon>Pseudonocardiaceae</taxon>
        <taxon>Kibdelosporangium</taxon>
    </lineage>
</organism>
<protein>
    <submittedName>
        <fullName evidence="1">Uncharacterized protein</fullName>
    </submittedName>
</protein>
<evidence type="ECO:0000313" key="2">
    <source>
        <dbReference type="Proteomes" id="UP000192674"/>
    </source>
</evidence>
<gene>
    <name evidence="1" type="ORF">SAMN05661093_02057</name>
</gene>
<reference evidence="1 2" key="1">
    <citation type="submission" date="2017-04" db="EMBL/GenBank/DDBJ databases">
        <authorList>
            <person name="Afonso C.L."/>
            <person name="Miller P.J."/>
            <person name="Scott M.A."/>
            <person name="Spackman E."/>
            <person name="Goraichik I."/>
            <person name="Dimitrov K.M."/>
            <person name="Suarez D.L."/>
            <person name="Swayne D.E."/>
        </authorList>
    </citation>
    <scope>NUCLEOTIDE SEQUENCE [LARGE SCALE GENOMIC DNA]</scope>
    <source>
        <strain evidence="1 2">DSM 43828</strain>
    </source>
</reference>
<sequence>MNPSTACLCVCAPAGHHHSTCQSTAEPGLSVALSQSVTRPIRVPACRPCYEAVRRALWAGVGLRLHPATAASA</sequence>
<dbReference type="Proteomes" id="UP000192674">
    <property type="component" value="Unassembled WGS sequence"/>
</dbReference>
<accession>A0A1W2CJS0</accession>
<dbReference type="EMBL" id="FWXV01000002">
    <property type="protein sequence ID" value="SMC85224.1"/>
    <property type="molecule type" value="Genomic_DNA"/>
</dbReference>
<keyword evidence="2" id="KW-1185">Reference proteome</keyword>